<reference evidence="2" key="1">
    <citation type="submission" date="2023-10" db="EMBL/GenBank/DDBJ databases">
        <authorList>
            <person name="Chen Y."/>
            <person name="Shah S."/>
            <person name="Dougan E. K."/>
            <person name="Thang M."/>
            <person name="Chan C."/>
        </authorList>
    </citation>
    <scope>NUCLEOTIDE SEQUENCE [LARGE SCALE GENOMIC DNA]</scope>
</reference>
<evidence type="ECO:0000256" key="1">
    <source>
        <dbReference type="SAM" id="MobiDB-lite"/>
    </source>
</evidence>
<accession>A0ABN9XXE0</accession>
<dbReference type="Proteomes" id="UP001189429">
    <property type="component" value="Unassembled WGS sequence"/>
</dbReference>
<dbReference type="EMBL" id="CAUYUJ010021216">
    <property type="protein sequence ID" value="CAK0903389.1"/>
    <property type="molecule type" value="Genomic_DNA"/>
</dbReference>
<proteinExistence type="predicted"/>
<protein>
    <submittedName>
        <fullName evidence="2">Uncharacterized protein</fullName>
    </submittedName>
</protein>
<feature type="non-terminal residue" evidence="2">
    <location>
        <position position="1"/>
    </location>
</feature>
<keyword evidence="3" id="KW-1185">Reference proteome</keyword>
<feature type="non-terminal residue" evidence="2">
    <location>
        <position position="71"/>
    </location>
</feature>
<name>A0ABN9XXE0_9DINO</name>
<feature type="region of interest" description="Disordered" evidence="1">
    <location>
        <begin position="1"/>
        <end position="22"/>
    </location>
</feature>
<evidence type="ECO:0000313" key="2">
    <source>
        <dbReference type="EMBL" id="CAK0903389.1"/>
    </source>
</evidence>
<comment type="caution">
    <text evidence="2">The sequence shown here is derived from an EMBL/GenBank/DDBJ whole genome shotgun (WGS) entry which is preliminary data.</text>
</comment>
<evidence type="ECO:0000313" key="3">
    <source>
        <dbReference type="Proteomes" id="UP001189429"/>
    </source>
</evidence>
<sequence length="71" mass="7647">APLATPRTGGRGAARGASGRPGTRLARICEGARSIYRWILHMLCFSCRPPPRKGGGGWRILDLHRCGVHAL</sequence>
<organism evidence="2 3">
    <name type="scientific">Prorocentrum cordatum</name>
    <dbReference type="NCBI Taxonomy" id="2364126"/>
    <lineage>
        <taxon>Eukaryota</taxon>
        <taxon>Sar</taxon>
        <taxon>Alveolata</taxon>
        <taxon>Dinophyceae</taxon>
        <taxon>Prorocentrales</taxon>
        <taxon>Prorocentraceae</taxon>
        <taxon>Prorocentrum</taxon>
    </lineage>
</organism>
<gene>
    <name evidence="2" type="ORF">PCOR1329_LOCUS79724</name>
</gene>